<name>A0A7S1HXL2_9EUGL</name>
<protein>
    <submittedName>
        <fullName evidence="1">Uncharacterized protein</fullName>
    </submittedName>
</protein>
<reference evidence="1" key="1">
    <citation type="submission" date="2021-01" db="EMBL/GenBank/DDBJ databases">
        <authorList>
            <person name="Corre E."/>
            <person name="Pelletier E."/>
            <person name="Niang G."/>
            <person name="Scheremetjew M."/>
            <person name="Finn R."/>
            <person name="Kale V."/>
            <person name="Holt S."/>
            <person name="Cochrane G."/>
            <person name="Meng A."/>
            <person name="Brown T."/>
            <person name="Cohen L."/>
        </authorList>
    </citation>
    <scope>NUCLEOTIDE SEQUENCE</scope>
    <source>
        <strain evidence="1">NIES-381</strain>
    </source>
</reference>
<gene>
    <name evidence="1" type="ORF">EGYM00392_LOCUS5102</name>
</gene>
<evidence type="ECO:0000313" key="1">
    <source>
        <dbReference type="EMBL" id="CAD8994052.1"/>
    </source>
</evidence>
<dbReference type="AlphaFoldDB" id="A0A7S1HXL2"/>
<accession>A0A7S1HXL2</accession>
<proteinExistence type="predicted"/>
<organism evidence="1">
    <name type="scientific">Eutreptiella gymnastica</name>
    <dbReference type="NCBI Taxonomy" id="73025"/>
    <lineage>
        <taxon>Eukaryota</taxon>
        <taxon>Discoba</taxon>
        <taxon>Euglenozoa</taxon>
        <taxon>Euglenida</taxon>
        <taxon>Spirocuta</taxon>
        <taxon>Euglenophyceae</taxon>
        <taxon>Eutreptiales</taxon>
        <taxon>Eutreptiaceae</taxon>
        <taxon>Eutreptiella</taxon>
    </lineage>
</organism>
<dbReference type="EMBL" id="HBGA01013216">
    <property type="protein sequence ID" value="CAD8994052.1"/>
    <property type="molecule type" value="Transcribed_RNA"/>
</dbReference>
<sequence length="280" mass="32865">MTNFTIRLEDFLLSKWVTPSVNYIMSEGDHVNSGGFFIRNTEWSIQFLKDWWLYGTPEKAPYQEQYDQGALVFLILDHLNADVNGTYDKSCHRGAMGGAEKCWLRWMERLGLPLNKRLGKNIIWWPCSETTIRGFNFYGHGCWLRHPCQCYRNGDLLAHTHALGEWNIGFTETYCPNPWKSYQHVEMGLKVSKVDLVTLKVDRRRFMSDYEHHHSDHHIVHSYWFKGAPYIYILLDLADEARRLAKTVTIAGTAFESEVKQTWDLVWTGENAKRKQILRQ</sequence>